<dbReference type="InParanoid" id="A0A316VHA3"/>
<evidence type="ECO:0000256" key="1">
    <source>
        <dbReference type="SAM" id="Coils"/>
    </source>
</evidence>
<feature type="coiled-coil region" evidence="1">
    <location>
        <begin position="211"/>
        <end position="268"/>
    </location>
</feature>
<protein>
    <submittedName>
        <fullName evidence="2">Uncharacterized protein</fullName>
    </submittedName>
</protein>
<sequence>MADKVKVCSIYRTLLRTIGHSVRFHKQEVKNLRRSFRDDFNQTVQTNPSLVDLEKKASQTMLFHLSSYNGRPSREPNDERRQERCSTFPHRQAIAARVMSNVSSLTYHHLSPNTVMQSKGRTALGGGSDSRYMRQIRSKRDLKRRAKDRISAQGYGEGLSPDQMEVGDMGANMITSLFVPHRRQRGPLPGPPDARQFIAKEWNGQKPNGNMRQTEHALLSTRKSIDQLRNKYDKLKQIADASGKGHDQEEAEKALKNWRSQRKNFSSEEKKFELTKELQAIRSDAASLLYSVVQKAELSTGACLGSARIGKLARGEWLTP</sequence>
<name>A0A316VHA3_9BASI</name>
<keyword evidence="1" id="KW-0175">Coiled coil</keyword>
<accession>A0A316VHA3</accession>
<organism evidence="2 3">
    <name type="scientific">Meira miltonrushii</name>
    <dbReference type="NCBI Taxonomy" id="1280837"/>
    <lineage>
        <taxon>Eukaryota</taxon>
        <taxon>Fungi</taxon>
        <taxon>Dikarya</taxon>
        <taxon>Basidiomycota</taxon>
        <taxon>Ustilaginomycotina</taxon>
        <taxon>Exobasidiomycetes</taxon>
        <taxon>Exobasidiales</taxon>
        <taxon>Brachybasidiaceae</taxon>
        <taxon>Meira</taxon>
    </lineage>
</organism>
<evidence type="ECO:0000313" key="2">
    <source>
        <dbReference type="EMBL" id="PWN35371.1"/>
    </source>
</evidence>
<dbReference type="AlphaFoldDB" id="A0A316VHA3"/>
<reference evidence="2 3" key="1">
    <citation type="journal article" date="2018" name="Mol. Biol. Evol.">
        <title>Broad Genomic Sampling Reveals a Smut Pathogenic Ancestry of the Fungal Clade Ustilaginomycotina.</title>
        <authorList>
            <person name="Kijpornyongpan T."/>
            <person name="Mondo S.J."/>
            <person name="Barry K."/>
            <person name="Sandor L."/>
            <person name="Lee J."/>
            <person name="Lipzen A."/>
            <person name="Pangilinan J."/>
            <person name="LaButti K."/>
            <person name="Hainaut M."/>
            <person name="Henrissat B."/>
            <person name="Grigoriev I.V."/>
            <person name="Spatafora J.W."/>
            <person name="Aime M.C."/>
        </authorList>
    </citation>
    <scope>NUCLEOTIDE SEQUENCE [LARGE SCALE GENOMIC DNA]</scope>
    <source>
        <strain evidence="2 3">MCA 3882</strain>
    </source>
</reference>
<dbReference type="Proteomes" id="UP000245771">
    <property type="component" value="Unassembled WGS sequence"/>
</dbReference>
<keyword evidence="3" id="KW-1185">Reference proteome</keyword>
<dbReference type="EMBL" id="KZ819603">
    <property type="protein sequence ID" value="PWN35371.1"/>
    <property type="molecule type" value="Genomic_DNA"/>
</dbReference>
<proteinExistence type="predicted"/>
<evidence type="ECO:0000313" key="3">
    <source>
        <dbReference type="Proteomes" id="UP000245771"/>
    </source>
</evidence>
<dbReference type="RefSeq" id="XP_025355673.1">
    <property type="nucleotide sequence ID" value="XM_025500369.1"/>
</dbReference>
<dbReference type="GeneID" id="37022150"/>
<dbReference type="OrthoDB" id="3360321at2759"/>
<gene>
    <name evidence="2" type="ORF">FA14DRAFT_172019</name>
</gene>